<proteinExistence type="predicted"/>
<dbReference type="GO" id="GO:0032259">
    <property type="term" value="P:methylation"/>
    <property type="evidence" value="ECO:0007669"/>
    <property type="project" value="UniProtKB-KW"/>
</dbReference>
<evidence type="ECO:0000313" key="6">
    <source>
        <dbReference type="EMBL" id="KIJ24104.1"/>
    </source>
</evidence>
<dbReference type="Pfam" id="PF00891">
    <property type="entry name" value="Methyltransf_2"/>
    <property type="match status" value="1"/>
</dbReference>
<evidence type="ECO:0000259" key="4">
    <source>
        <dbReference type="Pfam" id="PF00891"/>
    </source>
</evidence>
<dbReference type="InterPro" id="IPR016461">
    <property type="entry name" value="COMT-like"/>
</dbReference>
<dbReference type="HOGENOM" id="CLU_005533_0_1_1"/>
<evidence type="ECO:0000256" key="2">
    <source>
        <dbReference type="ARBA" id="ARBA00022679"/>
    </source>
</evidence>
<dbReference type="OrthoDB" id="1606438at2759"/>
<gene>
    <name evidence="6" type="ORF">M422DRAFT_275197</name>
</gene>
<evidence type="ECO:0000256" key="1">
    <source>
        <dbReference type="ARBA" id="ARBA00022603"/>
    </source>
</evidence>
<dbReference type="GO" id="GO:0008171">
    <property type="term" value="F:O-methyltransferase activity"/>
    <property type="evidence" value="ECO:0007669"/>
    <property type="project" value="InterPro"/>
</dbReference>
<evidence type="ECO:0000259" key="5">
    <source>
        <dbReference type="Pfam" id="PF08100"/>
    </source>
</evidence>
<dbReference type="Proteomes" id="UP000054279">
    <property type="component" value="Unassembled WGS sequence"/>
</dbReference>
<evidence type="ECO:0008006" key="8">
    <source>
        <dbReference type="Google" id="ProtNLM"/>
    </source>
</evidence>
<dbReference type="InterPro" id="IPR029063">
    <property type="entry name" value="SAM-dependent_MTases_sf"/>
</dbReference>
<evidence type="ECO:0000313" key="7">
    <source>
        <dbReference type="Proteomes" id="UP000054279"/>
    </source>
</evidence>
<name>A0A0C9TQ86_SPHS4</name>
<dbReference type="InterPro" id="IPR036390">
    <property type="entry name" value="WH_DNA-bd_sf"/>
</dbReference>
<dbReference type="Gene3D" id="1.10.10.10">
    <property type="entry name" value="Winged helix-like DNA-binding domain superfamily/Winged helix DNA-binding domain"/>
    <property type="match status" value="1"/>
</dbReference>
<keyword evidence="3" id="KW-0949">S-adenosyl-L-methionine</keyword>
<keyword evidence="7" id="KW-1185">Reference proteome</keyword>
<dbReference type="SUPFAM" id="SSF46785">
    <property type="entry name" value="Winged helix' DNA-binding domain"/>
    <property type="match status" value="1"/>
</dbReference>
<organism evidence="6 7">
    <name type="scientific">Sphaerobolus stellatus (strain SS14)</name>
    <dbReference type="NCBI Taxonomy" id="990650"/>
    <lineage>
        <taxon>Eukaryota</taxon>
        <taxon>Fungi</taxon>
        <taxon>Dikarya</taxon>
        <taxon>Basidiomycota</taxon>
        <taxon>Agaricomycotina</taxon>
        <taxon>Agaricomycetes</taxon>
        <taxon>Phallomycetidae</taxon>
        <taxon>Geastrales</taxon>
        <taxon>Sphaerobolaceae</taxon>
        <taxon>Sphaerobolus</taxon>
    </lineage>
</organism>
<accession>A0A0C9TQ86</accession>
<dbReference type="AlphaFoldDB" id="A0A0C9TQ86"/>
<dbReference type="PANTHER" id="PTHR43712:SF2">
    <property type="entry name" value="O-METHYLTRANSFERASE CICE"/>
    <property type="match status" value="1"/>
</dbReference>
<dbReference type="SUPFAM" id="SSF53335">
    <property type="entry name" value="S-adenosyl-L-methionine-dependent methyltransferases"/>
    <property type="match status" value="1"/>
</dbReference>
<dbReference type="Pfam" id="PF08100">
    <property type="entry name" value="Dimerisation"/>
    <property type="match status" value="1"/>
</dbReference>
<sequence>MPSTVPTQNGSTEVIALANLISSTAQALIAEYSKLGQNIPALDSVEVSPLDAPENVPPSLAKAIQTIEAACAQLSFTVASPGHVMTNKAFEYQEPACMSVVLNAKIADHLLDKPEGLHVDELAIRSGLDGSKLVRILRMLATKHCFREAKPNVFANNRLSMQLVSSNPVSGLIGHLSDVGFGGGSLLKETLTNPDTAFSTATEASPFYKAYGMSVFKFNESRFAEAMVGWSKVTGKGILPKVAYGWENASENATWCDVGGSNGHVTLNLLKQYPKLKGIIQDLPPVMEEAKQYWAKEHPEAIEKGRVEFVPLDFLKNSPVPNCDFYYLRYILHAFPDSNCQTILSNVRKAMGPNSRLLIHEFVLQHAVRDSSGAAVNQAPEPLLPNYGAGRIRLYHQDINMMITLNSKERTLEEFIELAEQTGFKFENLSDSGESGLVEFSAV</sequence>
<reference evidence="6 7" key="1">
    <citation type="submission" date="2014-06" db="EMBL/GenBank/DDBJ databases">
        <title>Evolutionary Origins and Diversification of the Mycorrhizal Mutualists.</title>
        <authorList>
            <consortium name="DOE Joint Genome Institute"/>
            <consortium name="Mycorrhizal Genomics Consortium"/>
            <person name="Kohler A."/>
            <person name="Kuo A."/>
            <person name="Nagy L.G."/>
            <person name="Floudas D."/>
            <person name="Copeland A."/>
            <person name="Barry K.W."/>
            <person name="Cichocki N."/>
            <person name="Veneault-Fourrey C."/>
            <person name="LaButti K."/>
            <person name="Lindquist E.A."/>
            <person name="Lipzen A."/>
            <person name="Lundell T."/>
            <person name="Morin E."/>
            <person name="Murat C."/>
            <person name="Riley R."/>
            <person name="Ohm R."/>
            <person name="Sun H."/>
            <person name="Tunlid A."/>
            <person name="Henrissat B."/>
            <person name="Grigoriev I.V."/>
            <person name="Hibbett D.S."/>
            <person name="Martin F."/>
        </authorList>
    </citation>
    <scope>NUCLEOTIDE SEQUENCE [LARGE SCALE GENOMIC DNA]</scope>
    <source>
        <strain evidence="6 7">SS14</strain>
    </source>
</reference>
<feature type="domain" description="O-methyltransferase C-terminal" evidence="4">
    <location>
        <begin position="203"/>
        <end position="425"/>
    </location>
</feature>
<keyword evidence="2" id="KW-0808">Transferase</keyword>
<protein>
    <recommendedName>
        <fullName evidence="8">O-methyltransferase domain-containing protein</fullName>
    </recommendedName>
</protein>
<evidence type="ECO:0000256" key="3">
    <source>
        <dbReference type="ARBA" id="ARBA00022691"/>
    </source>
</evidence>
<dbReference type="PROSITE" id="PS51683">
    <property type="entry name" value="SAM_OMT_II"/>
    <property type="match status" value="1"/>
</dbReference>
<dbReference type="Gene3D" id="3.40.50.150">
    <property type="entry name" value="Vaccinia Virus protein VP39"/>
    <property type="match status" value="1"/>
</dbReference>
<feature type="domain" description="O-methyltransferase dimerisation" evidence="5">
    <location>
        <begin position="91"/>
        <end position="165"/>
    </location>
</feature>
<dbReference type="EMBL" id="KN837533">
    <property type="protein sequence ID" value="KIJ24104.1"/>
    <property type="molecule type" value="Genomic_DNA"/>
</dbReference>
<dbReference type="InterPro" id="IPR012967">
    <property type="entry name" value="COMT_dimerisation"/>
</dbReference>
<dbReference type="InterPro" id="IPR001077">
    <property type="entry name" value="COMT_C"/>
</dbReference>
<dbReference type="InterPro" id="IPR036388">
    <property type="entry name" value="WH-like_DNA-bd_sf"/>
</dbReference>
<dbReference type="PANTHER" id="PTHR43712">
    <property type="entry name" value="PUTATIVE (AFU_ORTHOLOGUE AFUA_4G14580)-RELATED"/>
    <property type="match status" value="1"/>
</dbReference>
<keyword evidence="1" id="KW-0489">Methyltransferase</keyword>